<dbReference type="RefSeq" id="WP_206720379.1">
    <property type="nucleotide sequence ID" value="NZ_CP071090.1"/>
</dbReference>
<evidence type="ECO:0000313" key="1">
    <source>
        <dbReference type="EMBL" id="QSQ18791.1"/>
    </source>
</evidence>
<organism evidence="1 2">
    <name type="scientific">Pyxidicoccus parkwayensis</name>
    <dbReference type="NCBI Taxonomy" id="2813578"/>
    <lineage>
        <taxon>Bacteria</taxon>
        <taxon>Pseudomonadati</taxon>
        <taxon>Myxococcota</taxon>
        <taxon>Myxococcia</taxon>
        <taxon>Myxococcales</taxon>
        <taxon>Cystobacterineae</taxon>
        <taxon>Myxococcaceae</taxon>
        <taxon>Pyxidicoccus</taxon>
    </lineage>
</organism>
<keyword evidence="2" id="KW-1185">Reference proteome</keyword>
<protein>
    <recommendedName>
        <fullName evidence="3">Lipoprotein</fullName>
    </recommendedName>
</protein>
<dbReference type="EMBL" id="CP071090">
    <property type="protein sequence ID" value="QSQ18791.1"/>
    <property type="molecule type" value="Genomic_DNA"/>
</dbReference>
<gene>
    <name evidence="1" type="ORF">JY651_25875</name>
</gene>
<name>A0ABX7NIX9_9BACT</name>
<proteinExistence type="predicted"/>
<evidence type="ECO:0000313" key="2">
    <source>
        <dbReference type="Proteomes" id="UP000662747"/>
    </source>
</evidence>
<dbReference type="PROSITE" id="PS51257">
    <property type="entry name" value="PROKAR_LIPOPROTEIN"/>
    <property type="match status" value="1"/>
</dbReference>
<dbReference type="Proteomes" id="UP000662747">
    <property type="component" value="Chromosome"/>
</dbReference>
<accession>A0ABX7NIX9</accession>
<sequence>MKNVFVAVAVMFSVSLLGCGGPEAEPRSEELAPTTGEVSASALRPNCADIDLTACQTQGAIQQCTMVGRPAACVCNGTQWICP</sequence>
<evidence type="ECO:0008006" key="3">
    <source>
        <dbReference type="Google" id="ProtNLM"/>
    </source>
</evidence>
<reference evidence="1 2" key="1">
    <citation type="submission" date="2021-02" db="EMBL/GenBank/DDBJ databases">
        <title>De Novo genome assembly of isolated myxobacteria.</title>
        <authorList>
            <person name="Stevens D.C."/>
        </authorList>
    </citation>
    <scope>NUCLEOTIDE SEQUENCE [LARGE SCALE GENOMIC DNA]</scope>
    <source>
        <strain evidence="2">SCPEA02</strain>
    </source>
</reference>